<organism evidence="2 3">
    <name type="scientific">Pseudocohnilembus persalinus</name>
    <name type="common">Ciliate</name>
    <dbReference type="NCBI Taxonomy" id="266149"/>
    <lineage>
        <taxon>Eukaryota</taxon>
        <taxon>Sar</taxon>
        <taxon>Alveolata</taxon>
        <taxon>Ciliophora</taxon>
        <taxon>Intramacronucleata</taxon>
        <taxon>Oligohymenophorea</taxon>
        <taxon>Scuticociliatia</taxon>
        <taxon>Philasterida</taxon>
        <taxon>Pseudocohnilembidae</taxon>
        <taxon>Pseudocohnilembus</taxon>
    </lineage>
</organism>
<reference evidence="2 3" key="1">
    <citation type="journal article" date="2015" name="Sci. Rep.">
        <title>Genome of the facultative scuticociliatosis pathogen Pseudocohnilembus persalinus provides insight into its virulence through horizontal gene transfer.</title>
        <authorList>
            <person name="Xiong J."/>
            <person name="Wang G."/>
            <person name="Cheng J."/>
            <person name="Tian M."/>
            <person name="Pan X."/>
            <person name="Warren A."/>
            <person name="Jiang C."/>
            <person name="Yuan D."/>
            <person name="Miao W."/>
        </authorList>
    </citation>
    <scope>NUCLEOTIDE SEQUENCE [LARGE SCALE GENOMIC DNA]</scope>
    <source>
        <strain evidence="2">36N120E</strain>
    </source>
</reference>
<dbReference type="Proteomes" id="UP000054937">
    <property type="component" value="Unassembled WGS sequence"/>
</dbReference>
<sequence length="1126" mass="132728">MNPQQKEDKSQKDIFQRLQDNQQVDLIELIEEKNFNDELSKDNKLILQVDINLNPLYNEILIQYKEKLLQVIINNLGSDNEEVAQNCAQILVEQFNVKTIGCCQHGYNLFNYLKNNKNLKIIMKNLEFQSESRIIIQQCNIQVLNTLLQFLSDCQQEDQTDIDSEFCEKLEQDLDEFLGIIGDDIQNLNNFLKLKNQDSLVGKCFILNILNFAFTQNNYQKLIESIIANDIISTLLRNTLNKDKLNDNNKIDAQEVQKEPKDEIKNNQIDDKNQKLNLQDEIENSIEKIQRNESIENDGVLFPKINKVMSLEEEDYEKQMNDQSQIEKNECQNIFNQNQQNQNKSTKLILNDNKRKQSNFSFGPQSQEDQQDIINYNNQQNKQQSQLNFQNKIDKIEIQQKESNGMSNSYQAINTEDKKYLNQSQQQIQCKKEKEDNYFQQNRENDCKSKLNLFQTDEQQQIQNKKNIYDLESTPINFQDKNGTNDRQDTPINIYHSPKKLKNLPTTSKFRIQKQFIQNNINNEKKPSSEEQQSINSSYENQSSWSNWSNYNQELIHQKLDLLQKRHYLSSKQQSRQSSPDSPDLVSLKSKALSFQSGHFYRYQPNFKSRENILKDETFNGFNNQIKLIYGQSKNRNQNSLKKYNDKSKTFRRNKQSRNFNSLQLSSIAYHSNPELYDDSSSSRSRFKLEPIYNNDDTINEEIQDCEKRGDFQQIDFNCNAGQLNENNIQVNDQNFDNYTSHSDQLYNKKKQQNGIIHSSSSCKKRRVCQKDTLNGESTQQNKQQCFLVIEQDNQDENQNVSKQIILNLFPQKKNKLHKNQQQQMLNQFSENQINSTNKMLIQQQIRQNDKIQKQNSGSYSISGKKDKSNNEIKSKFLQQSENKQFISNNSLDNIEQNQSLGNNLSTQLYHDQNISNMIKYNNKNYNSRSFQLDNNTGQQSKSEQNNLHKIKLNEYNQYQQNNISQKVNIQYMSENSPKLQNNSQDKYQYNTDQQNNQKQDRNQISGQSLNDLNSSNERVTQVESQKQKNFTYNKINKQSDTGIVEEEEDQMAYFLDKNCINLNYGEQDHQQIIQQKQSDDQNFQTDDGYEDEEEEYEKSQSVGFEQRQNDLNDKKNDVKEKNHFQ</sequence>
<gene>
    <name evidence="2" type="ORF">PPERSA_01642</name>
</gene>
<accession>A0A0V0R4N2</accession>
<feature type="region of interest" description="Disordered" evidence="1">
    <location>
        <begin position="848"/>
        <end position="870"/>
    </location>
</feature>
<feature type="compositionally biased region" description="Acidic residues" evidence="1">
    <location>
        <begin position="1088"/>
        <end position="1097"/>
    </location>
</feature>
<proteinExistence type="predicted"/>
<evidence type="ECO:0000313" key="3">
    <source>
        <dbReference type="Proteomes" id="UP000054937"/>
    </source>
</evidence>
<name>A0A0V0R4N2_PSEPJ</name>
<keyword evidence="3" id="KW-1185">Reference proteome</keyword>
<feature type="region of interest" description="Disordered" evidence="1">
    <location>
        <begin position="1073"/>
        <end position="1126"/>
    </location>
</feature>
<feature type="region of interest" description="Disordered" evidence="1">
    <location>
        <begin position="251"/>
        <end position="272"/>
    </location>
</feature>
<feature type="region of interest" description="Disordered" evidence="1">
    <location>
        <begin position="992"/>
        <end position="1026"/>
    </location>
</feature>
<dbReference type="AlphaFoldDB" id="A0A0V0R4N2"/>
<feature type="region of interest" description="Disordered" evidence="1">
    <location>
        <begin position="518"/>
        <end position="538"/>
    </location>
</feature>
<feature type="compositionally biased region" description="Polar residues" evidence="1">
    <location>
        <begin position="1005"/>
        <end position="1026"/>
    </location>
</feature>
<comment type="caution">
    <text evidence="2">The sequence shown here is derived from an EMBL/GenBank/DDBJ whole genome shotgun (WGS) entry which is preliminary data.</text>
</comment>
<feature type="compositionally biased region" description="Basic and acidic residues" evidence="1">
    <location>
        <begin position="1108"/>
        <end position="1126"/>
    </location>
</feature>
<protein>
    <submittedName>
        <fullName evidence="2">Uncharacterized protein</fullName>
    </submittedName>
</protein>
<evidence type="ECO:0000313" key="2">
    <source>
        <dbReference type="EMBL" id="KRX09442.1"/>
    </source>
</evidence>
<evidence type="ECO:0000256" key="1">
    <source>
        <dbReference type="SAM" id="MobiDB-lite"/>
    </source>
</evidence>
<dbReference type="EMBL" id="LDAU01000050">
    <property type="protein sequence ID" value="KRX09442.1"/>
    <property type="molecule type" value="Genomic_DNA"/>
</dbReference>
<dbReference type="InParanoid" id="A0A0V0R4N2"/>